<proteinExistence type="predicted"/>
<evidence type="ECO:0000313" key="1">
    <source>
        <dbReference type="EMBL" id="EUC26991.1"/>
    </source>
</evidence>
<sequence>MKELKLVGKSGSQYFANIITSNGACYDRGSRAVVSGLFRHRDRSQDSCNIQATTSVPPRCGLSHRVITYTSSPSHRNLANRLLWRTQPYCLG</sequence>
<name>W6Y6Q5_COCC2</name>
<organism evidence="1 2">
    <name type="scientific">Cochliobolus carbonum (strain 26-R-13)</name>
    <name type="common">Maize leaf spot fungus</name>
    <name type="synonym">Bipolaris zeicola</name>
    <dbReference type="NCBI Taxonomy" id="930089"/>
    <lineage>
        <taxon>Eukaryota</taxon>
        <taxon>Fungi</taxon>
        <taxon>Dikarya</taxon>
        <taxon>Ascomycota</taxon>
        <taxon>Pezizomycotina</taxon>
        <taxon>Dothideomycetes</taxon>
        <taxon>Pleosporomycetidae</taxon>
        <taxon>Pleosporales</taxon>
        <taxon>Pleosporineae</taxon>
        <taxon>Pleosporaceae</taxon>
        <taxon>Bipolaris</taxon>
    </lineage>
</organism>
<dbReference type="HOGENOM" id="CLU_2412957_0_0_1"/>
<reference evidence="1 2" key="1">
    <citation type="journal article" date="2013" name="PLoS Genet.">
        <title>Comparative genome structure, secondary metabolite, and effector coding capacity across Cochliobolus pathogens.</title>
        <authorList>
            <person name="Condon B.J."/>
            <person name="Leng Y."/>
            <person name="Wu D."/>
            <person name="Bushley K.E."/>
            <person name="Ohm R.A."/>
            <person name="Otillar R."/>
            <person name="Martin J."/>
            <person name="Schackwitz W."/>
            <person name="Grimwood J."/>
            <person name="MohdZainudin N."/>
            <person name="Xue C."/>
            <person name="Wang R."/>
            <person name="Manning V.A."/>
            <person name="Dhillon B."/>
            <person name="Tu Z.J."/>
            <person name="Steffenson B.J."/>
            <person name="Salamov A."/>
            <person name="Sun H."/>
            <person name="Lowry S."/>
            <person name="LaButti K."/>
            <person name="Han J."/>
            <person name="Copeland A."/>
            <person name="Lindquist E."/>
            <person name="Barry K."/>
            <person name="Schmutz J."/>
            <person name="Baker S.E."/>
            <person name="Ciuffetti L.M."/>
            <person name="Grigoriev I.V."/>
            <person name="Zhong S."/>
            <person name="Turgeon B.G."/>
        </authorList>
    </citation>
    <scope>NUCLEOTIDE SEQUENCE [LARGE SCALE GENOMIC DNA]</scope>
    <source>
        <strain evidence="1 2">26-R-13</strain>
    </source>
</reference>
<dbReference type="EMBL" id="KI965039">
    <property type="protein sequence ID" value="EUC26991.1"/>
    <property type="molecule type" value="Genomic_DNA"/>
</dbReference>
<gene>
    <name evidence="1" type="ORF">COCCADRAFT_112847</name>
</gene>
<dbReference type="GeneID" id="19144530"/>
<keyword evidence="2" id="KW-1185">Reference proteome</keyword>
<dbReference type="RefSeq" id="XP_007718707.1">
    <property type="nucleotide sequence ID" value="XM_007720517.1"/>
</dbReference>
<dbReference type="AlphaFoldDB" id="W6Y6Q5"/>
<evidence type="ECO:0000313" key="2">
    <source>
        <dbReference type="Proteomes" id="UP000053841"/>
    </source>
</evidence>
<accession>W6Y6Q5</accession>
<dbReference type="Proteomes" id="UP000053841">
    <property type="component" value="Unassembled WGS sequence"/>
</dbReference>
<protein>
    <submittedName>
        <fullName evidence="1">Uncharacterized protein</fullName>
    </submittedName>
</protein>
<dbReference type="KEGG" id="bze:COCCADRAFT_112847"/>